<accession>A0ABT4RSK6</accession>
<proteinExistence type="predicted"/>
<dbReference type="Proteomes" id="UP001147700">
    <property type="component" value="Unassembled WGS sequence"/>
</dbReference>
<organism evidence="2 3">
    <name type="scientific">Solirubrobacter deserti</name>
    <dbReference type="NCBI Taxonomy" id="2282478"/>
    <lineage>
        <taxon>Bacteria</taxon>
        <taxon>Bacillati</taxon>
        <taxon>Actinomycetota</taxon>
        <taxon>Thermoleophilia</taxon>
        <taxon>Solirubrobacterales</taxon>
        <taxon>Solirubrobacteraceae</taxon>
        <taxon>Solirubrobacter</taxon>
    </lineage>
</organism>
<gene>
    <name evidence="2" type="ORF">OJ962_28280</name>
</gene>
<evidence type="ECO:0000313" key="3">
    <source>
        <dbReference type="Proteomes" id="UP001147700"/>
    </source>
</evidence>
<dbReference type="EMBL" id="JAPCID010000056">
    <property type="protein sequence ID" value="MDA0141425.1"/>
    <property type="molecule type" value="Genomic_DNA"/>
</dbReference>
<protein>
    <submittedName>
        <fullName evidence="2">DUF4097 domain-containing protein</fullName>
    </submittedName>
</protein>
<comment type="caution">
    <text evidence="2">The sequence shown here is derived from an EMBL/GenBank/DDBJ whole genome shotgun (WGS) entry which is preliminary data.</text>
</comment>
<name>A0ABT4RSK6_9ACTN</name>
<feature type="domain" description="DUF4097" evidence="1">
    <location>
        <begin position="120"/>
        <end position="206"/>
    </location>
</feature>
<dbReference type="Pfam" id="PF13349">
    <property type="entry name" value="DUF4097"/>
    <property type="match status" value="1"/>
</dbReference>
<evidence type="ECO:0000313" key="2">
    <source>
        <dbReference type="EMBL" id="MDA0141425.1"/>
    </source>
</evidence>
<dbReference type="InterPro" id="IPR025164">
    <property type="entry name" value="Toastrack_DUF4097"/>
</dbReference>
<dbReference type="RefSeq" id="WP_202957507.1">
    <property type="nucleotide sequence ID" value="NZ_JAPCID010000056.1"/>
</dbReference>
<sequence>MLSPWGRVVAISALLVVGGILVLAIASVASTEQVRPTFVVEGTLEGLTFDVADSDIVVVGGGRRDSVEVRRDERYAFGHRPRVEKLPRAGTFGLRSRCPTAVLGPCSVSYRILVPDNVPLEIRTSSGDVWLRGYRGSATVTTGEGAIDISGYCGNALDARASSGTVTVQAACAPPRMILRTASGDVRAVMPAGRYDLDAETSSGDAVVRGIIARPDAPYSVQVLSGTGDVSVEGRS</sequence>
<reference evidence="2" key="1">
    <citation type="submission" date="2022-10" db="EMBL/GenBank/DDBJ databases">
        <title>The WGS of Solirubrobacter sp. CPCC 204708.</title>
        <authorList>
            <person name="Jiang Z."/>
        </authorList>
    </citation>
    <scope>NUCLEOTIDE SEQUENCE</scope>
    <source>
        <strain evidence="2">CPCC 204708</strain>
    </source>
</reference>
<evidence type="ECO:0000259" key="1">
    <source>
        <dbReference type="Pfam" id="PF13349"/>
    </source>
</evidence>
<keyword evidence="3" id="KW-1185">Reference proteome</keyword>